<reference evidence="4 5" key="1">
    <citation type="journal article" date="2015" name="Genome Biol. Evol.">
        <title>Comparative Genomics of a Bacterivorous Green Alga Reveals Evolutionary Causalities and Consequences of Phago-Mixotrophic Mode of Nutrition.</title>
        <authorList>
            <person name="Burns J.A."/>
            <person name="Paasch A."/>
            <person name="Narechania A."/>
            <person name="Kim E."/>
        </authorList>
    </citation>
    <scope>NUCLEOTIDE SEQUENCE [LARGE SCALE GENOMIC DNA]</scope>
    <source>
        <strain evidence="4 5">PLY_AMNH</strain>
    </source>
</reference>
<evidence type="ECO:0000313" key="4">
    <source>
        <dbReference type="EMBL" id="KAK3237976.1"/>
    </source>
</evidence>
<dbReference type="PANTHER" id="PTHR43476">
    <property type="entry name" value="3-(3-HYDROXY-PHENYL)PROPIONATE/3-HYDROXYCINNAMIC ACID HYDROXYLASE"/>
    <property type="match status" value="1"/>
</dbReference>
<keyword evidence="5" id="KW-1185">Reference proteome</keyword>
<dbReference type="GO" id="GO:0019622">
    <property type="term" value="P:3-(3-hydroxy)phenylpropionate catabolic process"/>
    <property type="evidence" value="ECO:0007669"/>
    <property type="project" value="TreeGrafter"/>
</dbReference>
<dbReference type="InterPro" id="IPR050631">
    <property type="entry name" value="PheA/TfdB_FAD_monoxygenase"/>
</dbReference>
<protein>
    <recommendedName>
        <fullName evidence="3">FAD-binding domain-containing protein</fullName>
    </recommendedName>
</protein>
<name>A0AAE0BK16_9CHLO</name>
<dbReference type="Gene3D" id="3.50.50.60">
    <property type="entry name" value="FAD/NAD(P)-binding domain"/>
    <property type="match status" value="1"/>
</dbReference>
<dbReference type="Pfam" id="PF01494">
    <property type="entry name" value="FAD_binding_3"/>
    <property type="match status" value="1"/>
</dbReference>
<evidence type="ECO:0000256" key="1">
    <source>
        <dbReference type="ARBA" id="ARBA00023002"/>
    </source>
</evidence>
<evidence type="ECO:0000313" key="5">
    <source>
        <dbReference type="Proteomes" id="UP001190700"/>
    </source>
</evidence>
<dbReference type="InterPro" id="IPR002938">
    <property type="entry name" value="FAD-bd"/>
</dbReference>
<dbReference type="PANTHER" id="PTHR43476:SF3">
    <property type="entry name" value="FAD-BINDING MONOOXYGENASE"/>
    <property type="match status" value="1"/>
</dbReference>
<dbReference type="InterPro" id="IPR036188">
    <property type="entry name" value="FAD/NAD-bd_sf"/>
</dbReference>
<gene>
    <name evidence="4" type="ORF">CYMTET_51985</name>
</gene>
<sequence>MENNVRDGGVQDVCIVGGGPVGMFTAMMLANNGVKVSLFEKSDKLYHAPRAVNFAPDIVRANRLLGKHELSKLIEHIHSGGIIIYNDFPHKPTTQKLLDTSTHEYMEEMLERMIPFGNMSTFHQPTVESWWRDRLEELESSTVYTSCTVLKIFPADGDNLTKVLVDTKEGDLVQFKCKYLFCADGGKSGCRKGLGIKYEGPKCALGYRQECCVLDTQISPELLRRADYRHLDKSFFCSSPDRTGVMIILPGKGRIRVEYTLKEGETAKDFDDPKKVNELLREWGLKSADREHVKILRQVVYRFHSSVAEFWKVGNVFLGGDAAHCQPPWQGQGLCSGIRDALNLGWKISWVVKGKASANILETYQSERYANQIHVIESNMKMGNFLNNTSWFFNKTRDNMLYMLNSMLPVMQRLPSFNALLFGSLHAKVIGKIAGKSPDIYISDGILSQISAEGPAKAVHGTFLPGPTVNVVCREMPGDAFTPPIKEDTNIPLDFTLGAHNFTVLWIAPMCDHYNLEECFSKESINYLKSVNTRFTLVLQKAPSEDSFFSCDVPTHVAGRDIETDFDLCVQDVNGYLTKWSEEHTAELIIVRPDMYMYAVTPHAQADAVVSELKFDLNERVYAHKTMSDLPEEVDLDLEPGRERNLSDYSGVTSEVKDPRGRMSSQYIPSKPESNEIAPPQSNGIAPPHSNGAPVSAT</sequence>
<dbReference type="AlphaFoldDB" id="A0AAE0BK16"/>
<dbReference type="SUPFAM" id="SSF51905">
    <property type="entry name" value="FAD/NAD(P)-binding domain"/>
    <property type="match status" value="1"/>
</dbReference>
<feature type="domain" description="FAD-binding" evidence="3">
    <location>
        <begin position="12"/>
        <end position="370"/>
    </location>
</feature>
<dbReference type="Proteomes" id="UP001190700">
    <property type="component" value="Unassembled WGS sequence"/>
</dbReference>
<dbReference type="Gene3D" id="3.30.9.10">
    <property type="entry name" value="D-Amino Acid Oxidase, subunit A, domain 2"/>
    <property type="match status" value="1"/>
</dbReference>
<evidence type="ECO:0000256" key="2">
    <source>
        <dbReference type="SAM" id="MobiDB-lite"/>
    </source>
</evidence>
<proteinExistence type="predicted"/>
<dbReference type="GO" id="GO:0008688">
    <property type="term" value="F:3-(3-hydroxyphenyl)propionate hydroxylase activity"/>
    <property type="evidence" value="ECO:0007669"/>
    <property type="project" value="TreeGrafter"/>
</dbReference>
<dbReference type="EMBL" id="LGRX02034375">
    <property type="protein sequence ID" value="KAK3237976.1"/>
    <property type="molecule type" value="Genomic_DNA"/>
</dbReference>
<feature type="region of interest" description="Disordered" evidence="2">
    <location>
        <begin position="633"/>
        <end position="698"/>
    </location>
</feature>
<keyword evidence="1" id="KW-0560">Oxidoreductase</keyword>
<comment type="caution">
    <text evidence="4">The sequence shown here is derived from an EMBL/GenBank/DDBJ whole genome shotgun (WGS) entry which is preliminary data.</text>
</comment>
<accession>A0AAE0BK16</accession>
<organism evidence="4 5">
    <name type="scientific">Cymbomonas tetramitiformis</name>
    <dbReference type="NCBI Taxonomy" id="36881"/>
    <lineage>
        <taxon>Eukaryota</taxon>
        <taxon>Viridiplantae</taxon>
        <taxon>Chlorophyta</taxon>
        <taxon>Pyramimonadophyceae</taxon>
        <taxon>Pyramimonadales</taxon>
        <taxon>Pyramimonadaceae</taxon>
        <taxon>Cymbomonas</taxon>
    </lineage>
</organism>
<dbReference type="PRINTS" id="PR00420">
    <property type="entry name" value="RNGMNOXGNASE"/>
</dbReference>
<evidence type="ECO:0000259" key="3">
    <source>
        <dbReference type="Pfam" id="PF01494"/>
    </source>
</evidence>
<dbReference type="GO" id="GO:0071949">
    <property type="term" value="F:FAD binding"/>
    <property type="evidence" value="ECO:0007669"/>
    <property type="project" value="InterPro"/>
</dbReference>